<keyword evidence="3" id="KW-0805">Transcription regulation</keyword>
<evidence type="ECO:0000313" key="8">
    <source>
        <dbReference type="EMBL" id="ARX80771.1"/>
    </source>
</evidence>
<dbReference type="Pfam" id="PF13424">
    <property type="entry name" value="TPR_12"/>
    <property type="match status" value="2"/>
</dbReference>
<evidence type="ECO:0000256" key="6">
    <source>
        <dbReference type="PROSITE-ProRule" id="PRU01091"/>
    </source>
</evidence>
<evidence type="ECO:0000256" key="4">
    <source>
        <dbReference type="ARBA" id="ARBA00023125"/>
    </source>
</evidence>
<dbReference type="InterPro" id="IPR016032">
    <property type="entry name" value="Sig_transdc_resp-reg_C-effctor"/>
</dbReference>
<dbReference type="InterPro" id="IPR011990">
    <property type="entry name" value="TPR-like_helical_dom_sf"/>
</dbReference>
<proteinExistence type="inferred from homology"/>
<dbReference type="Gene3D" id="1.10.10.10">
    <property type="entry name" value="Winged helix-like DNA-binding domain superfamily/Winged helix DNA-binding domain"/>
    <property type="match status" value="1"/>
</dbReference>
<feature type="domain" description="OmpR/PhoB-type" evidence="7">
    <location>
        <begin position="1"/>
        <end position="97"/>
    </location>
</feature>
<dbReference type="KEGG" id="salf:SMD44_00169"/>
<gene>
    <name evidence="8" type="ORF">SMD44_00169</name>
</gene>
<sequence>MATARFVVLGDIEVTEDDQPLSIGHMRQRGVLAVLLADANRTVSVDQLADRIWGDRPPRRLQSTLYSYLSRLRRALTRLEKTGVRIDKEPGGYRLTVDPAAVDLHRFRDLVARARATEDREQAVDLLARALGQWQGEAFAGLDTPWFNALRDTLARERLAAELDHNDLALQQGRHGELLAELTARAEAHPLDERLAGQLMLALHGAGRAADALGHYQRVREQLADELGVDPGTPLRELHQRILTDDPELGLPRPPGGAASPTVPVPRQLPLSPGVFTGRGDELDQLTKALGETVVISAIGGSGGVGKTWLAVRWAHENTPRFPDGQLYVNLRGFDPTAEPMPVSTAVRGFLDALGVDADGIPPHLDGQTALYRSLVAERRMLVVLDNARDADQVRPLLPGSPACTVLITSRSRLTALVATHGARPLPLDVLDRAAAHQLLTSHLGMPRVAAEPEAVSALLDHCAGLPLALGIVAARAATHPDFPLATLAAELSEATERLDALYAGDLTANLRTVFAASHHALTPQAATLFVLLGLAPGPDISLAAAASLAAVPVPHARTLLAELEGAHLVRQDRPGRYHVHDLIRLYASEVAHQQLGEDVEPALDRFVDFHLHTAYAANRLLDGPHTPFMVQPEAPPPGCAPQTPADFAAALQWFDDEHACLLAVQSLALATGRLRQVWQLAWTLISYHQGGYHLTEYLAVWRTALTAAEQHGETPAPQALAHWRYGHARSLTGDHPEALDHLGRALVLAERAHDIAGQAHICRTLGRVWEQSGDDERALEHALRALALYERLDNPFWQANQHNAVGWMHAKIARYAEARTHCEQALRLYQEHASPADAASTLDSLGYIAHHCGQLPEALGYFEQALPLFRECSDSSNEADTLANLAETHHALGHATAAREAWQQALTLYESQNRRTQAERVRNRLR</sequence>
<dbReference type="SMART" id="SM00028">
    <property type="entry name" value="TPR"/>
    <property type="match status" value="5"/>
</dbReference>
<dbReference type="Pfam" id="PF00486">
    <property type="entry name" value="Trans_reg_C"/>
    <property type="match status" value="1"/>
</dbReference>
<keyword evidence="5" id="KW-0804">Transcription</keyword>
<protein>
    <submittedName>
        <fullName evidence="8">SARP family transcriptional regulator</fullName>
    </submittedName>
</protein>
<dbReference type="Gene3D" id="3.40.50.300">
    <property type="entry name" value="P-loop containing nucleotide triphosphate hydrolases"/>
    <property type="match status" value="1"/>
</dbReference>
<evidence type="ECO:0000256" key="5">
    <source>
        <dbReference type="ARBA" id="ARBA00023163"/>
    </source>
</evidence>
<dbReference type="eggNOG" id="COG3903">
    <property type="taxonomic scope" value="Bacteria"/>
</dbReference>
<feature type="DNA-binding region" description="OmpR/PhoB-type" evidence="6">
    <location>
        <begin position="1"/>
        <end position="97"/>
    </location>
</feature>
<comment type="similarity">
    <text evidence="1">Belongs to the AfsR/DnrI/RedD regulatory family.</text>
</comment>
<dbReference type="InterPro" id="IPR001867">
    <property type="entry name" value="OmpR/PhoB-type_DNA-bd"/>
</dbReference>
<reference evidence="8 9" key="1">
    <citation type="submission" date="2017-05" db="EMBL/GenBank/DDBJ databases">
        <title>Streptomyces alboflavus Genome sequencing and assembly.</title>
        <authorList>
            <person name="Wang Y."/>
            <person name="Du B."/>
            <person name="Ding Y."/>
            <person name="Liu H."/>
            <person name="Hou Q."/>
            <person name="Liu K."/>
            <person name="Wang C."/>
            <person name="Yao L."/>
        </authorList>
    </citation>
    <scope>NUCLEOTIDE SEQUENCE [LARGE SCALE GENOMIC DNA]</scope>
    <source>
        <strain evidence="8 9">MDJK44</strain>
    </source>
</reference>
<dbReference type="InterPro" id="IPR036388">
    <property type="entry name" value="WH-like_DNA-bd_sf"/>
</dbReference>
<evidence type="ECO:0000313" key="9">
    <source>
        <dbReference type="Proteomes" id="UP000195880"/>
    </source>
</evidence>
<evidence type="ECO:0000256" key="2">
    <source>
        <dbReference type="ARBA" id="ARBA00023012"/>
    </source>
</evidence>
<dbReference type="Proteomes" id="UP000195880">
    <property type="component" value="Chromosome"/>
</dbReference>
<dbReference type="CDD" id="cd15831">
    <property type="entry name" value="BTAD"/>
    <property type="match status" value="1"/>
</dbReference>
<name>A0A1Z1W2X3_9ACTN</name>
<dbReference type="SUPFAM" id="SSF52540">
    <property type="entry name" value="P-loop containing nucleoside triphosphate hydrolases"/>
    <property type="match status" value="1"/>
</dbReference>
<dbReference type="Pfam" id="PF03704">
    <property type="entry name" value="BTAD"/>
    <property type="match status" value="1"/>
</dbReference>
<dbReference type="PROSITE" id="PS51755">
    <property type="entry name" value="OMPR_PHOB"/>
    <property type="match status" value="1"/>
</dbReference>
<dbReference type="SUPFAM" id="SSF46894">
    <property type="entry name" value="C-terminal effector domain of the bipartite response regulators"/>
    <property type="match status" value="1"/>
</dbReference>
<keyword evidence="9" id="KW-1185">Reference proteome</keyword>
<dbReference type="EMBL" id="CP021748">
    <property type="protein sequence ID" value="ARX80771.1"/>
    <property type="molecule type" value="Genomic_DNA"/>
</dbReference>
<dbReference type="SMART" id="SM00862">
    <property type="entry name" value="Trans_reg_C"/>
    <property type="match status" value="1"/>
</dbReference>
<dbReference type="GO" id="GO:0043531">
    <property type="term" value="F:ADP binding"/>
    <property type="evidence" value="ECO:0007669"/>
    <property type="project" value="InterPro"/>
</dbReference>
<dbReference type="GO" id="GO:0003677">
    <property type="term" value="F:DNA binding"/>
    <property type="evidence" value="ECO:0007669"/>
    <property type="project" value="UniProtKB-UniRule"/>
</dbReference>
<dbReference type="Gene3D" id="1.25.40.10">
    <property type="entry name" value="Tetratricopeptide repeat domain"/>
    <property type="match status" value="3"/>
</dbReference>
<dbReference type="PANTHER" id="PTHR35807:SF1">
    <property type="entry name" value="TRANSCRIPTIONAL REGULATOR REDD"/>
    <property type="match status" value="1"/>
</dbReference>
<dbReference type="AlphaFoldDB" id="A0A1Z1W2X3"/>
<organism evidence="8 9">
    <name type="scientific">Streptomyces alboflavus</name>
    <dbReference type="NCBI Taxonomy" id="67267"/>
    <lineage>
        <taxon>Bacteria</taxon>
        <taxon>Bacillati</taxon>
        <taxon>Actinomycetota</taxon>
        <taxon>Actinomycetes</taxon>
        <taxon>Kitasatosporales</taxon>
        <taxon>Streptomycetaceae</taxon>
        <taxon>Streptomyces</taxon>
    </lineage>
</organism>
<dbReference type="InterPro" id="IPR051677">
    <property type="entry name" value="AfsR-DnrI-RedD_regulator"/>
</dbReference>
<dbReference type="Pfam" id="PF13374">
    <property type="entry name" value="TPR_10"/>
    <property type="match status" value="1"/>
</dbReference>
<dbReference type="InterPro" id="IPR019734">
    <property type="entry name" value="TPR_rpt"/>
</dbReference>
<dbReference type="eggNOG" id="COG3629">
    <property type="taxonomic scope" value="Bacteria"/>
</dbReference>
<dbReference type="InterPro" id="IPR005158">
    <property type="entry name" value="BTAD"/>
</dbReference>
<dbReference type="GO" id="GO:0006355">
    <property type="term" value="P:regulation of DNA-templated transcription"/>
    <property type="evidence" value="ECO:0007669"/>
    <property type="project" value="InterPro"/>
</dbReference>
<evidence type="ECO:0000259" key="7">
    <source>
        <dbReference type="PROSITE" id="PS51755"/>
    </source>
</evidence>
<dbReference type="PRINTS" id="PR00364">
    <property type="entry name" value="DISEASERSIST"/>
</dbReference>
<keyword evidence="2" id="KW-0902">Two-component regulatory system</keyword>
<accession>A0A1Z1W2X3</accession>
<dbReference type="SUPFAM" id="SSF48452">
    <property type="entry name" value="TPR-like"/>
    <property type="match status" value="3"/>
</dbReference>
<evidence type="ECO:0000256" key="1">
    <source>
        <dbReference type="ARBA" id="ARBA00005820"/>
    </source>
</evidence>
<dbReference type="SMART" id="SM01043">
    <property type="entry name" value="BTAD"/>
    <property type="match status" value="1"/>
</dbReference>
<dbReference type="RefSeq" id="WP_237306777.1">
    <property type="nucleotide sequence ID" value="NZ_CP021748.1"/>
</dbReference>
<dbReference type="GO" id="GO:0000160">
    <property type="term" value="P:phosphorelay signal transduction system"/>
    <property type="evidence" value="ECO:0007669"/>
    <property type="project" value="UniProtKB-KW"/>
</dbReference>
<dbReference type="InterPro" id="IPR027417">
    <property type="entry name" value="P-loop_NTPase"/>
</dbReference>
<dbReference type="STRING" id="67267.GCA_000716675_00914"/>
<dbReference type="PANTHER" id="PTHR35807">
    <property type="entry name" value="TRANSCRIPTIONAL REGULATOR REDD-RELATED"/>
    <property type="match status" value="1"/>
</dbReference>
<evidence type="ECO:0000256" key="3">
    <source>
        <dbReference type="ARBA" id="ARBA00023015"/>
    </source>
</evidence>
<keyword evidence="4 6" id="KW-0238">DNA-binding</keyword>